<dbReference type="Pfam" id="PF00106">
    <property type="entry name" value="adh_short"/>
    <property type="match status" value="1"/>
</dbReference>
<dbReference type="EMBL" id="CAMXCT010004990">
    <property type="protein sequence ID" value="CAI4010976.1"/>
    <property type="molecule type" value="Genomic_DNA"/>
</dbReference>
<dbReference type="GO" id="GO:0016853">
    <property type="term" value="F:isomerase activity"/>
    <property type="evidence" value="ECO:0007669"/>
    <property type="project" value="UniProtKB-KW"/>
</dbReference>
<reference evidence="7 8" key="2">
    <citation type="submission" date="2024-05" db="EMBL/GenBank/DDBJ databases">
        <authorList>
            <person name="Chen Y."/>
            <person name="Shah S."/>
            <person name="Dougan E. K."/>
            <person name="Thang M."/>
            <person name="Chan C."/>
        </authorList>
    </citation>
    <scope>NUCLEOTIDE SEQUENCE [LARGE SCALE GENOMIC DNA]</scope>
</reference>
<accession>A0A9P1GEG3</accession>
<dbReference type="AlphaFoldDB" id="A0A9P1GEG3"/>
<comment type="similarity">
    <text evidence="1 4">Belongs to the short-chain dehydrogenases/reductases (SDR) family.</text>
</comment>
<evidence type="ECO:0000256" key="2">
    <source>
        <dbReference type="ARBA" id="ARBA00022857"/>
    </source>
</evidence>
<dbReference type="InterPro" id="IPR057326">
    <property type="entry name" value="KR_dom"/>
</dbReference>
<dbReference type="EMBL" id="CAMXCT020004990">
    <property type="protein sequence ID" value="CAL1164351.1"/>
    <property type="molecule type" value="Genomic_DNA"/>
</dbReference>
<name>A0A9P1GEG3_9DINO</name>
<comment type="caution">
    <text evidence="6">The sequence shown here is derived from an EMBL/GenBank/DDBJ whole genome shotgun (WGS) entry which is preliminary data.</text>
</comment>
<sequence length="285" mass="30782">MAALDVAGKNVLITGASAGIGRDLALLLARQGANVALLARRLELLEDLAAECSALNSKVALAVRCDVTERPSCQAAVQKVVEELKQIDIIVLNAGMSMGCYFEDIKDLSDGDKMLSLNVMGVANVLHYAFPFIPKESASRIVVISSVAGVVGVPFRTLYCASKWAVHGFCASLRTELLEAYGDKAPKVVVSCPPEVATGLNTNRLKFGNDVTAQFNEETAVPSTVAAEKILESIREGVRIGLFSRVHQWLHSLYNCFPSYIDKIVIDGVKKSHRAPRYGNMPSKM</sequence>
<evidence type="ECO:0000313" key="6">
    <source>
        <dbReference type="EMBL" id="CAI4010976.1"/>
    </source>
</evidence>
<dbReference type="Gene3D" id="3.40.50.720">
    <property type="entry name" value="NAD(P)-binding Rossmann-like Domain"/>
    <property type="match status" value="1"/>
</dbReference>
<organism evidence="6">
    <name type="scientific">Cladocopium goreaui</name>
    <dbReference type="NCBI Taxonomy" id="2562237"/>
    <lineage>
        <taxon>Eukaryota</taxon>
        <taxon>Sar</taxon>
        <taxon>Alveolata</taxon>
        <taxon>Dinophyceae</taxon>
        <taxon>Suessiales</taxon>
        <taxon>Symbiodiniaceae</taxon>
        <taxon>Cladocopium</taxon>
    </lineage>
</organism>
<evidence type="ECO:0000259" key="5">
    <source>
        <dbReference type="SMART" id="SM00822"/>
    </source>
</evidence>
<dbReference type="OrthoDB" id="1274115at2759"/>
<dbReference type="PANTHER" id="PTHR43391:SF14">
    <property type="entry name" value="DEHYDROGENASE_REDUCTASE SDR FAMILY PROTEIN 7-LIKE"/>
    <property type="match status" value="1"/>
</dbReference>
<keyword evidence="3" id="KW-0560">Oxidoreductase</keyword>
<dbReference type="PRINTS" id="PR00080">
    <property type="entry name" value="SDRFAMILY"/>
</dbReference>
<dbReference type="InterPro" id="IPR020904">
    <property type="entry name" value="Sc_DH/Rdtase_CS"/>
</dbReference>
<dbReference type="InterPro" id="IPR002347">
    <property type="entry name" value="SDR_fam"/>
</dbReference>
<dbReference type="SMART" id="SM00822">
    <property type="entry name" value="PKS_KR"/>
    <property type="match status" value="1"/>
</dbReference>
<evidence type="ECO:0000256" key="1">
    <source>
        <dbReference type="ARBA" id="ARBA00006484"/>
    </source>
</evidence>
<feature type="domain" description="Ketoreductase" evidence="5">
    <location>
        <begin position="9"/>
        <end position="184"/>
    </location>
</feature>
<keyword evidence="8" id="KW-1185">Reference proteome</keyword>
<evidence type="ECO:0000313" key="7">
    <source>
        <dbReference type="EMBL" id="CAL4798288.1"/>
    </source>
</evidence>
<dbReference type="Proteomes" id="UP001152797">
    <property type="component" value="Unassembled WGS sequence"/>
</dbReference>
<dbReference type="PROSITE" id="PS00061">
    <property type="entry name" value="ADH_SHORT"/>
    <property type="match status" value="1"/>
</dbReference>
<dbReference type="PRINTS" id="PR00081">
    <property type="entry name" value="GDHRDH"/>
</dbReference>
<reference evidence="6" key="1">
    <citation type="submission" date="2022-10" db="EMBL/GenBank/DDBJ databases">
        <authorList>
            <person name="Chen Y."/>
            <person name="Dougan E. K."/>
            <person name="Chan C."/>
            <person name="Rhodes N."/>
            <person name="Thang M."/>
        </authorList>
    </citation>
    <scope>NUCLEOTIDE SEQUENCE</scope>
</reference>
<keyword evidence="7" id="KW-0413">Isomerase</keyword>
<proteinExistence type="inferred from homology"/>
<evidence type="ECO:0000313" key="8">
    <source>
        <dbReference type="Proteomes" id="UP001152797"/>
    </source>
</evidence>
<dbReference type="PANTHER" id="PTHR43391">
    <property type="entry name" value="RETINOL DEHYDROGENASE-RELATED"/>
    <property type="match status" value="1"/>
</dbReference>
<dbReference type="InterPro" id="IPR036291">
    <property type="entry name" value="NAD(P)-bd_dom_sf"/>
</dbReference>
<dbReference type="EMBL" id="CAMXCT030004990">
    <property type="protein sequence ID" value="CAL4798288.1"/>
    <property type="molecule type" value="Genomic_DNA"/>
</dbReference>
<protein>
    <submittedName>
        <fullName evidence="7">Peptidylprolyl isomerase</fullName>
    </submittedName>
</protein>
<evidence type="ECO:0000256" key="3">
    <source>
        <dbReference type="ARBA" id="ARBA00023002"/>
    </source>
</evidence>
<gene>
    <name evidence="6" type="ORF">C1SCF055_LOCUS36189</name>
</gene>
<dbReference type="SUPFAM" id="SSF51735">
    <property type="entry name" value="NAD(P)-binding Rossmann-fold domains"/>
    <property type="match status" value="1"/>
</dbReference>
<keyword evidence="2" id="KW-0521">NADP</keyword>
<evidence type="ECO:0000256" key="4">
    <source>
        <dbReference type="RuleBase" id="RU000363"/>
    </source>
</evidence>
<dbReference type="GO" id="GO:0016491">
    <property type="term" value="F:oxidoreductase activity"/>
    <property type="evidence" value="ECO:0007669"/>
    <property type="project" value="UniProtKB-KW"/>
</dbReference>